<dbReference type="InterPro" id="IPR005950">
    <property type="entry name" value="ModA"/>
</dbReference>
<organism evidence="6 7">
    <name type="scientific">Lacrimispora amygdalina</name>
    <dbReference type="NCBI Taxonomy" id="253257"/>
    <lineage>
        <taxon>Bacteria</taxon>
        <taxon>Bacillati</taxon>
        <taxon>Bacillota</taxon>
        <taxon>Clostridia</taxon>
        <taxon>Lachnospirales</taxon>
        <taxon>Lachnospiraceae</taxon>
        <taxon>Lacrimispora</taxon>
    </lineage>
</organism>
<keyword evidence="2" id="KW-0479">Metal-binding</keyword>
<comment type="similarity">
    <text evidence="1">Belongs to the bacterial solute-binding protein ModA family.</text>
</comment>
<dbReference type="SUPFAM" id="SSF53850">
    <property type="entry name" value="Periplasmic binding protein-like II"/>
    <property type="match status" value="1"/>
</dbReference>
<comment type="caution">
    <text evidence="6">The sequence shown here is derived from an EMBL/GenBank/DDBJ whole genome shotgun (WGS) entry which is preliminary data.</text>
</comment>
<name>A0ABQ5M3B5_9FIRM</name>
<evidence type="ECO:0000313" key="7">
    <source>
        <dbReference type="Proteomes" id="UP001419084"/>
    </source>
</evidence>
<keyword evidence="3 5" id="KW-0732">Signal</keyword>
<dbReference type="Pfam" id="PF13531">
    <property type="entry name" value="SBP_bac_11"/>
    <property type="match status" value="1"/>
</dbReference>
<dbReference type="PANTHER" id="PTHR30632:SF0">
    <property type="entry name" value="SULFATE-BINDING PROTEIN"/>
    <property type="match status" value="1"/>
</dbReference>
<dbReference type="PANTHER" id="PTHR30632">
    <property type="entry name" value="MOLYBDATE-BINDING PERIPLASMIC PROTEIN"/>
    <property type="match status" value="1"/>
</dbReference>
<evidence type="ECO:0000256" key="1">
    <source>
        <dbReference type="ARBA" id="ARBA00009175"/>
    </source>
</evidence>
<proteinExistence type="inferred from homology"/>
<accession>A0ABQ5M3B5</accession>
<sequence>MKKTCTVAVLVMLISLCLGGCGKSVSSSVPESEKQTETVRETKTEEKSEPETTKTAAQTTAQAASEAGKTDLNGHTLSVYCGAGMTKPFQKIADTFKEQTGCEMEITFANAGQIQTQINTAKEGDLFIAGSADELKPVSDVVSASRELVKHIPVLAVKSGNPLKITRLADLANKDVRLVLGDAKSTPIGKISDEALTDAGVLDKVNVIARTTTAPEIFNALTVDECDAIIVWKENVTDSSVEIVDTEEMLKYIKTVPAASLSYCDDTEALTAFLDFLDSDTSHTIWEKFGYEVIKK</sequence>
<reference evidence="6 7" key="1">
    <citation type="journal article" date="2024" name="Int. J. Syst. Evol. Microbiol.">
        <title>Lacrimispora brassicae sp. nov. isolated from fermented cabbage, and proposal of Clostridium indicum Gundawar et al. 2019 and Clostridium methoxybenzovorans Mechichi et al. 1999 as heterotypic synonyms of Lacrimispora amygdalina (Parshina et al. 2003) Haas and Blanchard 2020 and Lacrimispora indolis (McClung and McCoy 1957) Haas and Blanchard 2020, respectively.</title>
        <authorList>
            <person name="Kobayashi H."/>
            <person name="Tanizawa Y."/>
            <person name="Sakamoto M."/>
            <person name="Ohkuma M."/>
            <person name="Tohno M."/>
        </authorList>
    </citation>
    <scope>NUCLEOTIDE SEQUENCE [LARGE SCALE GENOMIC DNA]</scope>
    <source>
        <strain evidence="6 7">DSM 12857</strain>
    </source>
</reference>
<feature type="chain" id="PRO_5046420894" evidence="5">
    <location>
        <begin position="21"/>
        <end position="296"/>
    </location>
</feature>
<evidence type="ECO:0000256" key="5">
    <source>
        <dbReference type="SAM" id="SignalP"/>
    </source>
</evidence>
<evidence type="ECO:0000256" key="2">
    <source>
        <dbReference type="ARBA" id="ARBA00022723"/>
    </source>
</evidence>
<feature type="signal peptide" evidence="5">
    <location>
        <begin position="1"/>
        <end position="20"/>
    </location>
</feature>
<dbReference type="Proteomes" id="UP001419084">
    <property type="component" value="Unassembled WGS sequence"/>
</dbReference>
<evidence type="ECO:0000256" key="4">
    <source>
        <dbReference type="SAM" id="MobiDB-lite"/>
    </source>
</evidence>
<dbReference type="RefSeq" id="WP_346064881.1">
    <property type="nucleotide sequence ID" value="NZ_BRPJ01000025.1"/>
</dbReference>
<keyword evidence="7" id="KW-1185">Reference proteome</keyword>
<evidence type="ECO:0000313" key="6">
    <source>
        <dbReference type="EMBL" id="GLB29433.1"/>
    </source>
</evidence>
<protein>
    <submittedName>
        <fullName evidence="6">Molybdate ABC transporter substrate-binding protein</fullName>
    </submittedName>
</protein>
<dbReference type="Gene3D" id="3.40.190.10">
    <property type="entry name" value="Periplasmic binding protein-like II"/>
    <property type="match status" value="2"/>
</dbReference>
<feature type="compositionally biased region" description="Basic and acidic residues" evidence="4">
    <location>
        <begin position="31"/>
        <end position="52"/>
    </location>
</feature>
<dbReference type="NCBIfam" id="TIGR01256">
    <property type="entry name" value="modA"/>
    <property type="match status" value="1"/>
</dbReference>
<feature type="region of interest" description="Disordered" evidence="4">
    <location>
        <begin position="23"/>
        <end position="56"/>
    </location>
</feature>
<dbReference type="InterPro" id="IPR050682">
    <property type="entry name" value="ModA/WtpA"/>
</dbReference>
<dbReference type="EMBL" id="BRPJ01000025">
    <property type="protein sequence ID" value="GLB29433.1"/>
    <property type="molecule type" value="Genomic_DNA"/>
</dbReference>
<gene>
    <name evidence="6" type="ORF">LAD12857_13560</name>
</gene>
<evidence type="ECO:0000256" key="3">
    <source>
        <dbReference type="ARBA" id="ARBA00022729"/>
    </source>
</evidence>